<reference evidence="2 3" key="1">
    <citation type="submission" date="2020-08" db="EMBL/GenBank/DDBJ databases">
        <title>The completed genome sequence of the pathogenic ascomycete fungus Penicillium digitatum.</title>
        <authorList>
            <person name="Wang M."/>
        </authorList>
    </citation>
    <scope>NUCLEOTIDE SEQUENCE [LARGE SCALE GENOMIC DNA]</scope>
    <source>
        <strain evidence="2 3">PdW03</strain>
    </source>
</reference>
<gene>
    <name evidence="2" type="ORF">Pdw03_2157</name>
</gene>
<evidence type="ECO:0000256" key="1">
    <source>
        <dbReference type="SAM" id="MobiDB-lite"/>
    </source>
</evidence>
<dbReference type="SUPFAM" id="SSF53335">
    <property type="entry name" value="S-adenosyl-L-methionine-dependent methyltransferases"/>
    <property type="match status" value="1"/>
</dbReference>
<keyword evidence="2" id="KW-0489">Methyltransferase</keyword>
<accession>A0A7T6XU17</accession>
<dbReference type="AlphaFoldDB" id="A0A7T6XU17"/>
<evidence type="ECO:0000313" key="3">
    <source>
        <dbReference type="Proteomes" id="UP000595662"/>
    </source>
</evidence>
<proteinExistence type="predicted"/>
<name>A0A7T6XU17_PENDI</name>
<protein>
    <submittedName>
        <fullName evidence="2">Methyltransferase type 11</fullName>
    </submittedName>
</protein>
<dbReference type="GO" id="GO:0008168">
    <property type="term" value="F:methyltransferase activity"/>
    <property type="evidence" value="ECO:0007669"/>
    <property type="project" value="UniProtKB-KW"/>
</dbReference>
<dbReference type="GO" id="GO:0032259">
    <property type="term" value="P:methylation"/>
    <property type="evidence" value="ECO:0007669"/>
    <property type="project" value="UniProtKB-KW"/>
</dbReference>
<evidence type="ECO:0000313" key="2">
    <source>
        <dbReference type="EMBL" id="QQK47259.1"/>
    </source>
</evidence>
<dbReference type="CDD" id="cd02440">
    <property type="entry name" value="AdoMet_MTases"/>
    <property type="match status" value="1"/>
</dbReference>
<dbReference type="RefSeq" id="XP_065957826.1">
    <property type="nucleotide sequence ID" value="XM_066100099.1"/>
</dbReference>
<dbReference type="Proteomes" id="UP000595662">
    <property type="component" value="Chromosome 5"/>
</dbReference>
<dbReference type="GeneID" id="90952345"/>
<sequence>MENADTVEADDNRQRSMIRTETSYNVLTQSRCALYNPRSESETETTRPSLVDLGCGPGRNTTQLLSALGTANKASSFSVIGLDVSHGTLDVARTAMRDYVTKSTAQIEIELGILDLLQPELSKTQLPSSL</sequence>
<organism evidence="2 3">
    <name type="scientific">Penicillium digitatum</name>
    <name type="common">Green mold</name>
    <dbReference type="NCBI Taxonomy" id="36651"/>
    <lineage>
        <taxon>Eukaryota</taxon>
        <taxon>Fungi</taxon>
        <taxon>Dikarya</taxon>
        <taxon>Ascomycota</taxon>
        <taxon>Pezizomycotina</taxon>
        <taxon>Eurotiomycetes</taxon>
        <taxon>Eurotiomycetidae</taxon>
        <taxon>Eurotiales</taxon>
        <taxon>Aspergillaceae</taxon>
        <taxon>Penicillium</taxon>
    </lineage>
</organism>
<feature type="region of interest" description="Disordered" evidence="1">
    <location>
        <begin position="35"/>
        <end position="55"/>
    </location>
</feature>
<dbReference type="Gene3D" id="3.40.50.150">
    <property type="entry name" value="Vaccinia Virus protein VP39"/>
    <property type="match status" value="1"/>
</dbReference>
<dbReference type="EMBL" id="CP060778">
    <property type="protein sequence ID" value="QQK47259.1"/>
    <property type="molecule type" value="Genomic_DNA"/>
</dbReference>
<dbReference type="InterPro" id="IPR029063">
    <property type="entry name" value="SAM-dependent_MTases_sf"/>
</dbReference>
<keyword evidence="2" id="KW-0808">Transferase</keyword>